<dbReference type="InterPro" id="IPR016763">
    <property type="entry name" value="VAP"/>
</dbReference>
<feature type="transmembrane region" description="Helical" evidence="7">
    <location>
        <begin position="217"/>
        <end position="236"/>
    </location>
</feature>
<sequence>MEVKARPLASPDVKVGTAIDKQMLKIKNPTATPVAFKVKTTAPRSYCVRPNAGRIEPGQTIDIQVLVQAVKEAPPPGTKCKDKFLVQSVHINESRQSLSVADFWSQIEREDKTAVIEQKIRCNWKSTQFETVGEEEPPSDSNARSSASELPQESTPSSHLPPVPETDIKRGLGLDNSETLAGAKKRIEALEYELTQAKKSSSGYSTATATKEVHDGISMPMVAGIAISVFIITYLFL</sequence>
<protein>
    <recommendedName>
        <fullName evidence="8">MSP domain-containing protein</fullName>
    </recommendedName>
</protein>
<dbReference type="GO" id="GO:0033149">
    <property type="term" value="F:FFAT motif binding"/>
    <property type="evidence" value="ECO:0007669"/>
    <property type="project" value="TreeGrafter"/>
</dbReference>
<dbReference type="GO" id="GO:0061817">
    <property type="term" value="P:endoplasmic reticulum-plasma membrane tethering"/>
    <property type="evidence" value="ECO:0007669"/>
    <property type="project" value="TreeGrafter"/>
</dbReference>
<dbReference type="OrthoDB" id="264603at2759"/>
<keyword evidence="4 7" id="KW-1133">Transmembrane helix</keyword>
<dbReference type="PIRSF" id="PIRSF019693">
    <property type="entry name" value="VAMP-associated"/>
    <property type="match status" value="1"/>
</dbReference>
<proteinExistence type="inferred from homology"/>
<dbReference type="PANTHER" id="PTHR10809">
    <property type="entry name" value="VESICLE-ASSOCIATED MEMBRANE PROTEIN-ASSOCIATED PROTEIN"/>
    <property type="match status" value="1"/>
</dbReference>
<feature type="domain" description="MSP" evidence="8">
    <location>
        <begin position="2"/>
        <end position="125"/>
    </location>
</feature>
<dbReference type="InterPro" id="IPR008962">
    <property type="entry name" value="PapD-like_sf"/>
</dbReference>
<dbReference type="Proteomes" id="UP000310689">
    <property type="component" value="Unassembled WGS sequence"/>
</dbReference>
<feature type="compositionally biased region" description="Polar residues" evidence="6">
    <location>
        <begin position="139"/>
        <end position="158"/>
    </location>
</feature>
<evidence type="ECO:0000256" key="1">
    <source>
        <dbReference type="ARBA" id="ARBA00004211"/>
    </source>
</evidence>
<dbReference type="EMBL" id="SPOF01000023">
    <property type="protein sequence ID" value="TIB11558.1"/>
    <property type="molecule type" value="Genomic_DNA"/>
</dbReference>
<dbReference type="PROSITE" id="PS50202">
    <property type="entry name" value="MSP"/>
    <property type="match status" value="1"/>
</dbReference>
<evidence type="ECO:0000313" key="9">
    <source>
        <dbReference type="EMBL" id="TIB11558.1"/>
    </source>
</evidence>
<dbReference type="EMBL" id="SPOI01000007">
    <property type="protein sequence ID" value="TIB42512.1"/>
    <property type="molecule type" value="Genomic_DNA"/>
</dbReference>
<accession>A0A4T0EBY1</accession>
<evidence type="ECO:0000256" key="7">
    <source>
        <dbReference type="SAM" id="Phobius"/>
    </source>
</evidence>
<evidence type="ECO:0000256" key="2">
    <source>
        <dbReference type="ARBA" id="ARBA00008932"/>
    </source>
</evidence>
<dbReference type="Gene3D" id="2.60.40.10">
    <property type="entry name" value="Immunoglobulins"/>
    <property type="match status" value="1"/>
</dbReference>
<dbReference type="Pfam" id="PF00635">
    <property type="entry name" value="Motile_Sperm"/>
    <property type="match status" value="1"/>
</dbReference>
<evidence type="ECO:0000256" key="3">
    <source>
        <dbReference type="ARBA" id="ARBA00022692"/>
    </source>
</evidence>
<dbReference type="GO" id="GO:0005886">
    <property type="term" value="C:plasma membrane"/>
    <property type="evidence" value="ECO:0007669"/>
    <property type="project" value="TreeGrafter"/>
</dbReference>
<evidence type="ECO:0000259" key="8">
    <source>
        <dbReference type="PROSITE" id="PS50202"/>
    </source>
</evidence>
<dbReference type="GO" id="GO:0090158">
    <property type="term" value="P:endoplasmic reticulum membrane organization"/>
    <property type="evidence" value="ECO:0007669"/>
    <property type="project" value="TreeGrafter"/>
</dbReference>
<evidence type="ECO:0000256" key="6">
    <source>
        <dbReference type="SAM" id="MobiDB-lite"/>
    </source>
</evidence>
<evidence type="ECO:0000256" key="5">
    <source>
        <dbReference type="ARBA" id="ARBA00023136"/>
    </source>
</evidence>
<reference evidence="11 12" key="1">
    <citation type="submission" date="2019-03" db="EMBL/GenBank/DDBJ databases">
        <title>Sequencing 23 genomes of Wallemia ichthyophaga.</title>
        <authorList>
            <person name="Gostincar C."/>
        </authorList>
    </citation>
    <scope>NUCLEOTIDE SEQUENCE [LARGE SCALE GENOMIC DNA]</scope>
    <source>
        <strain evidence="10 12">EXF-6200</strain>
        <strain evidence="9 11">EXF-8621</strain>
    </source>
</reference>
<feature type="region of interest" description="Disordered" evidence="6">
    <location>
        <begin position="128"/>
        <end position="174"/>
    </location>
</feature>
<comment type="caution">
    <text evidence="9">The sequence shown here is derived from an EMBL/GenBank/DDBJ whole genome shotgun (WGS) entry which is preliminary data.</text>
</comment>
<dbReference type="PANTHER" id="PTHR10809:SF6">
    <property type="entry name" value="AT11025P-RELATED"/>
    <property type="match status" value="1"/>
</dbReference>
<evidence type="ECO:0000313" key="12">
    <source>
        <dbReference type="Proteomes" id="UP000310689"/>
    </source>
</evidence>
<keyword evidence="3 7" id="KW-0812">Transmembrane</keyword>
<dbReference type="GO" id="GO:0005789">
    <property type="term" value="C:endoplasmic reticulum membrane"/>
    <property type="evidence" value="ECO:0007669"/>
    <property type="project" value="InterPro"/>
</dbReference>
<evidence type="ECO:0000256" key="4">
    <source>
        <dbReference type="ARBA" id="ARBA00022989"/>
    </source>
</evidence>
<dbReference type="InterPro" id="IPR013783">
    <property type="entry name" value="Ig-like_fold"/>
</dbReference>
<evidence type="ECO:0000313" key="10">
    <source>
        <dbReference type="EMBL" id="TIB42512.1"/>
    </source>
</evidence>
<comment type="subcellular location">
    <subcellularLocation>
        <location evidence="1">Membrane</location>
        <topology evidence="1">Single-pass type IV membrane protein</topology>
    </subcellularLocation>
</comment>
<gene>
    <name evidence="10" type="ORF">E3P86_00328</name>
    <name evidence="9" type="ORF">E3P90_02365</name>
</gene>
<evidence type="ECO:0000313" key="11">
    <source>
        <dbReference type="Proteomes" id="UP000306954"/>
    </source>
</evidence>
<comment type="similarity">
    <text evidence="2">Belongs to the VAMP-associated protein (VAP) (TC 9.B.17) family.</text>
</comment>
<dbReference type="SUPFAM" id="SSF49354">
    <property type="entry name" value="PapD-like"/>
    <property type="match status" value="1"/>
</dbReference>
<dbReference type="InterPro" id="IPR000535">
    <property type="entry name" value="MSP_dom"/>
</dbReference>
<keyword evidence="5 7" id="KW-0472">Membrane</keyword>
<dbReference type="AlphaFoldDB" id="A0A4T0EBY1"/>
<name>A0A4T0EBY1_WALIC</name>
<dbReference type="Proteomes" id="UP000306954">
    <property type="component" value="Unassembled WGS sequence"/>
</dbReference>
<organism evidence="9 11">
    <name type="scientific">Wallemia ichthyophaga</name>
    <dbReference type="NCBI Taxonomy" id="245174"/>
    <lineage>
        <taxon>Eukaryota</taxon>
        <taxon>Fungi</taxon>
        <taxon>Dikarya</taxon>
        <taxon>Basidiomycota</taxon>
        <taxon>Wallemiomycotina</taxon>
        <taxon>Wallemiomycetes</taxon>
        <taxon>Wallemiales</taxon>
        <taxon>Wallemiaceae</taxon>
        <taxon>Wallemia</taxon>
    </lineage>
</organism>